<reference evidence="3" key="1">
    <citation type="submission" date="2020-06" db="EMBL/GenBank/DDBJ databases">
        <title>Nostoc edaphicum CCNP1411 genome.</title>
        <authorList>
            <person name="Fidor A."/>
            <person name="Grabski M."/>
            <person name="Gawor J."/>
            <person name="Gromadka R."/>
            <person name="Wegrzyn G."/>
            <person name="Mazur-Marzec H."/>
        </authorList>
    </citation>
    <scope>NUCLEOTIDE SEQUENCE [LARGE SCALE GENOMIC DNA]</scope>
    <source>
        <strain evidence="3">CCNP1411</strain>
    </source>
</reference>
<keyword evidence="1" id="KW-0472">Membrane</keyword>
<keyword evidence="1" id="KW-0812">Transmembrane</keyword>
<feature type="transmembrane region" description="Helical" evidence="1">
    <location>
        <begin position="75"/>
        <end position="95"/>
    </location>
</feature>
<evidence type="ECO:0000256" key="1">
    <source>
        <dbReference type="SAM" id="Phobius"/>
    </source>
</evidence>
<dbReference type="EMBL" id="CP054698">
    <property type="protein sequence ID" value="QMS87325.1"/>
    <property type="molecule type" value="Genomic_DNA"/>
</dbReference>
<evidence type="ECO:0000313" key="3">
    <source>
        <dbReference type="Proteomes" id="UP000514713"/>
    </source>
</evidence>
<organism evidence="2 3">
    <name type="scientific">Nostoc edaphicum CCNP1411</name>
    <dbReference type="NCBI Taxonomy" id="1472755"/>
    <lineage>
        <taxon>Bacteria</taxon>
        <taxon>Bacillati</taxon>
        <taxon>Cyanobacteriota</taxon>
        <taxon>Cyanophyceae</taxon>
        <taxon>Nostocales</taxon>
        <taxon>Nostocaceae</taxon>
        <taxon>Nostoc</taxon>
    </lineage>
</organism>
<dbReference type="RefSeq" id="WP_181930655.1">
    <property type="nucleotide sequence ID" value="NZ_CP054698.1"/>
</dbReference>
<dbReference type="KEGG" id="ned:HUN01_06905"/>
<gene>
    <name evidence="2" type="ORF">HUN01_06905</name>
</gene>
<evidence type="ECO:0000313" key="2">
    <source>
        <dbReference type="EMBL" id="QMS87325.1"/>
    </source>
</evidence>
<proteinExistence type="predicted"/>
<keyword evidence="1" id="KW-1133">Transmembrane helix</keyword>
<feature type="transmembrane region" description="Helical" evidence="1">
    <location>
        <begin position="49"/>
        <end position="68"/>
    </location>
</feature>
<name>A0A7D7QKS1_9NOSO</name>
<sequence>MADEQKIVVEVPSDRGHYSPVPSPQSSKLEEFKKGWVNAIGLPDNLPDLAYTLASTVAIPALLSSCWVSIPFPGFIRLGVLGVLAIAGIVTLYLRQAVPEVKDILLLRVGLVAVGVLLGI</sequence>
<keyword evidence="3" id="KW-1185">Reference proteome</keyword>
<accession>A0A7D7QKS1</accession>
<dbReference type="Proteomes" id="UP000514713">
    <property type="component" value="Chromosome"/>
</dbReference>
<protein>
    <submittedName>
        <fullName evidence="2">Uncharacterized protein</fullName>
    </submittedName>
</protein>
<dbReference type="AlphaFoldDB" id="A0A7D7QKS1"/>